<evidence type="ECO:0000313" key="2">
    <source>
        <dbReference type="Proteomes" id="UP000065504"/>
    </source>
</evidence>
<organism evidence="1 2">
    <name type="scientific">Burkholderia ubonensis</name>
    <dbReference type="NCBI Taxonomy" id="101571"/>
    <lineage>
        <taxon>Bacteria</taxon>
        <taxon>Pseudomonadati</taxon>
        <taxon>Pseudomonadota</taxon>
        <taxon>Betaproteobacteria</taxon>
        <taxon>Burkholderiales</taxon>
        <taxon>Burkholderiaceae</taxon>
        <taxon>Burkholderia</taxon>
        <taxon>Burkholderia cepacia complex</taxon>
    </lineage>
</organism>
<reference evidence="1 2" key="1">
    <citation type="submission" date="2015-11" db="EMBL/GenBank/DDBJ databases">
        <title>Expanding the genomic diversity of Burkholderia species for the development of highly accurate diagnostics.</title>
        <authorList>
            <person name="Sahl J."/>
            <person name="Keim P."/>
            <person name="Wagner D."/>
        </authorList>
    </citation>
    <scope>NUCLEOTIDE SEQUENCE [LARGE SCALE GENOMIC DNA]</scope>
    <source>
        <strain evidence="1 2">MSMB782WGS</strain>
    </source>
</reference>
<dbReference type="InterPro" id="IPR053158">
    <property type="entry name" value="CapK_Type1_Caps_Biosynth"/>
</dbReference>
<sequence>MIYDTQSHHGGIPQIMRQAVLNEYSQADTAFMQMAALSHWWQHRDALLAAPYTPVQQIREQQLALIRTLVDYAFSNVEFYRNLYGASGYTLGALQSWNDFAALPIVSKKAIAEQKFGATLVNGADHIAKFSTRSSGSSGVPMTTWLDQNDVIRDFAEQTRFLHEATMGSLTPQDWIYTLHHGGFWYSSILGRYRVFRLMDLEQVDGLVAHWLKLKPRVLTTLPSYLPMLATIGSLRRYGIEVVTTNSEMSNREERDRYSRLFDVPVLDEYSSEEIGFMATECLNGRHHVVEDGVYMEIANADSDGVGHVVVTDLGNYLMPLIRYDHGDLARLSNAPCSCGRSFRGLDALHGRRDDALIAADGRYVPTASVMAVCDALLTDERSGMSEYRLVQCSAARIDLHYVPSPGGAFNTDAALAALEGRLSHLVGQRVELKAQRHDVLPTLPNYKRRILLRTWDGCR</sequence>
<dbReference type="PANTHER" id="PTHR36932:SF1">
    <property type="entry name" value="CAPSULAR POLYSACCHARIDE BIOSYNTHESIS PROTEIN"/>
    <property type="match status" value="1"/>
</dbReference>
<dbReference type="EMBL" id="LPLU01000085">
    <property type="protein sequence ID" value="KWK75278.1"/>
    <property type="molecule type" value="Genomic_DNA"/>
</dbReference>
<evidence type="ECO:0000313" key="1">
    <source>
        <dbReference type="EMBL" id="KWK75278.1"/>
    </source>
</evidence>
<protein>
    <recommendedName>
        <fullName evidence="3">Phenylacetate--CoA ligase family protein</fullName>
    </recommendedName>
</protein>
<gene>
    <name evidence="1" type="ORF">WM16_01340</name>
</gene>
<dbReference type="Gene3D" id="3.40.50.12780">
    <property type="entry name" value="N-terminal domain of ligase-like"/>
    <property type="match status" value="1"/>
</dbReference>
<evidence type="ECO:0008006" key="3">
    <source>
        <dbReference type="Google" id="ProtNLM"/>
    </source>
</evidence>
<proteinExistence type="predicted"/>
<name>A0A108CIC8_9BURK</name>
<dbReference type="Proteomes" id="UP000065504">
    <property type="component" value="Unassembled WGS sequence"/>
</dbReference>
<accession>A0A108CIC8</accession>
<dbReference type="PANTHER" id="PTHR36932">
    <property type="entry name" value="CAPSULAR POLYSACCHARIDE BIOSYNTHESIS PROTEIN"/>
    <property type="match status" value="1"/>
</dbReference>
<dbReference type="AlphaFoldDB" id="A0A108CIC8"/>
<comment type="caution">
    <text evidence="1">The sequence shown here is derived from an EMBL/GenBank/DDBJ whole genome shotgun (WGS) entry which is preliminary data.</text>
</comment>
<dbReference type="SUPFAM" id="SSF56801">
    <property type="entry name" value="Acetyl-CoA synthetase-like"/>
    <property type="match status" value="1"/>
</dbReference>
<dbReference type="InterPro" id="IPR042099">
    <property type="entry name" value="ANL_N_sf"/>
</dbReference>